<dbReference type="EMBL" id="VIIS01001074">
    <property type="protein sequence ID" value="KAF0302296.1"/>
    <property type="molecule type" value="Genomic_DNA"/>
</dbReference>
<protein>
    <submittedName>
        <fullName evidence="2">Uncharacterized protein</fullName>
    </submittedName>
</protein>
<feature type="transmembrane region" description="Helical" evidence="1">
    <location>
        <begin position="54"/>
        <end position="79"/>
    </location>
</feature>
<evidence type="ECO:0000313" key="2">
    <source>
        <dbReference type="EMBL" id="KAF0302296.1"/>
    </source>
</evidence>
<dbReference type="AlphaFoldDB" id="A0A6A4W4Q5"/>
<keyword evidence="1" id="KW-0472">Membrane</keyword>
<sequence length="108" mass="11895">MAKGRERLHSAINQVMRVLNQAGTISRLKARWLTGGQDMCTASGGFKELSLGDVLAVLVLVPLGIICSVGLFMLEWLWVKCSPCQRKSQALQQYPFEQKAGSKTSWGI</sequence>
<proteinExistence type="predicted"/>
<accession>A0A6A4W4Q5</accession>
<dbReference type="Proteomes" id="UP000440578">
    <property type="component" value="Unassembled WGS sequence"/>
</dbReference>
<dbReference type="OrthoDB" id="6342028at2759"/>
<reference evidence="2 3" key="1">
    <citation type="submission" date="2019-07" db="EMBL/GenBank/DDBJ databases">
        <title>Draft genome assembly of a fouling barnacle, Amphibalanus amphitrite (Darwin, 1854): The first reference genome for Thecostraca.</title>
        <authorList>
            <person name="Kim W."/>
        </authorList>
    </citation>
    <scope>NUCLEOTIDE SEQUENCE [LARGE SCALE GENOMIC DNA]</scope>
    <source>
        <strain evidence="2">SNU_AA5</strain>
        <tissue evidence="2">Soma without cirri and trophi</tissue>
    </source>
</reference>
<gene>
    <name evidence="2" type="ORF">FJT64_025595</name>
</gene>
<keyword evidence="3" id="KW-1185">Reference proteome</keyword>
<organism evidence="2 3">
    <name type="scientific">Amphibalanus amphitrite</name>
    <name type="common">Striped barnacle</name>
    <name type="synonym">Balanus amphitrite</name>
    <dbReference type="NCBI Taxonomy" id="1232801"/>
    <lineage>
        <taxon>Eukaryota</taxon>
        <taxon>Metazoa</taxon>
        <taxon>Ecdysozoa</taxon>
        <taxon>Arthropoda</taxon>
        <taxon>Crustacea</taxon>
        <taxon>Multicrustacea</taxon>
        <taxon>Cirripedia</taxon>
        <taxon>Thoracica</taxon>
        <taxon>Thoracicalcarea</taxon>
        <taxon>Balanomorpha</taxon>
        <taxon>Balanoidea</taxon>
        <taxon>Balanidae</taxon>
        <taxon>Amphibalaninae</taxon>
        <taxon>Amphibalanus</taxon>
    </lineage>
</organism>
<keyword evidence="1" id="KW-0812">Transmembrane</keyword>
<evidence type="ECO:0000313" key="3">
    <source>
        <dbReference type="Proteomes" id="UP000440578"/>
    </source>
</evidence>
<comment type="caution">
    <text evidence="2">The sequence shown here is derived from an EMBL/GenBank/DDBJ whole genome shotgun (WGS) entry which is preliminary data.</text>
</comment>
<evidence type="ECO:0000256" key="1">
    <source>
        <dbReference type="SAM" id="Phobius"/>
    </source>
</evidence>
<keyword evidence="1" id="KW-1133">Transmembrane helix</keyword>
<name>A0A6A4W4Q5_AMPAM</name>